<evidence type="ECO:0000256" key="5">
    <source>
        <dbReference type="ARBA" id="ARBA00023002"/>
    </source>
</evidence>
<keyword evidence="7 9" id="KW-0503">Monooxygenase</keyword>
<keyword evidence="3 8" id="KW-0349">Heme</keyword>
<dbReference type="GO" id="GO:0016705">
    <property type="term" value="F:oxidoreductase activity, acting on paired donors, with incorporation or reduction of molecular oxygen"/>
    <property type="evidence" value="ECO:0007669"/>
    <property type="project" value="InterPro"/>
</dbReference>
<dbReference type="EMBL" id="ML170170">
    <property type="protein sequence ID" value="TDL23414.1"/>
    <property type="molecule type" value="Genomic_DNA"/>
</dbReference>
<name>A0A4Y7Q784_9AGAM</name>
<dbReference type="GO" id="GO:0004497">
    <property type="term" value="F:monooxygenase activity"/>
    <property type="evidence" value="ECO:0007669"/>
    <property type="project" value="UniProtKB-KW"/>
</dbReference>
<proteinExistence type="inferred from homology"/>
<comment type="cofactor">
    <cofactor evidence="1 8">
        <name>heme</name>
        <dbReference type="ChEBI" id="CHEBI:30413"/>
    </cofactor>
</comment>
<keyword evidence="6 8" id="KW-0408">Iron</keyword>
<keyword evidence="4 8" id="KW-0479">Metal-binding</keyword>
<dbReference type="VEuPathDB" id="FungiDB:BD410DRAFT_768683"/>
<dbReference type="OrthoDB" id="1470350at2759"/>
<reference evidence="10 11" key="1">
    <citation type="submission" date="2018-06" db="EMBL/GenBank/DDBJ databases">
        <title>A transcriptomic atlas of mushroom development highlights an independent origin of complex multicellularity.</title>
        <authorList>
            <consortium name="DOE Joint Genome Institute"/>
            <person name="Krizsan K."/>
            <person name="Almasi E."/>
            <person name="Merenyi Z."/>
            <person name="Sahu N."/>
            <person name="Viragh M."/>
            <person name="Koszo T."/>
            <person name="Mondo S."/>
            <person name="Kiss B."/>
            <person name="Balint B."/>
            <person name="Kues U."/>
            <person name="Barry K."/>
            <person name="Hegedus J.C."/>
            <person name="Henrissat B."/>
            <person name="Johnson J."/>
            <person name="Lipzen A."/>
            <person name="Ohm R."/>
            <person name="Nagy I."/>
            <person name="Pangilinan J."/>
            <person name="Yan J."/>
            <person name="Xiong Y."/>
            <person name="Grigoriev I.V."/>
            <person name="Hibbett D.S."/>
            <person name="Nagy L.G."/>
        </authorList>
    </citation>
    <scope>NUCLEOTIDE SEQUENCE [LARGE SCALE GENOMIC DNA]</scope>
    <source>
        <strain evidence="10 11">SZMC22713</strain>
    </source>
</reference>
<protein>
    <submittedName>
        <fullName evidence="10">Cytochrome P450 monooxygenase CYP63</fullName>
    </submittedName>
</protein>
<dbReference type="Proteomes" id="UP000294933">
    <property type="component" value="Unassembled WGS sequence"/>
</dbReference>
<evidence type="ECO:0000256" key="8">
    <source>
        <dbReference type="PIRSR" id="PIRSR602401-1"/>
    </source>
</evidence>
<evidence type="ECO:0000313" key="10">
    <source>
        <dbReference type="EMBL" id="TDL23414.1"/>
    </source>
</evidence>
<dbReference type="PRINTS" id="PR00385">
    <property type="entry name" value="P450"/>
</dbReference>
<evidence type="ECO:0000256" key="9">
    <source>
        <dbReference type="RuleBase" id="RU000461"/>
    </source>
</evidence>
<dbReference type="GO" id="GO:0020037">
    <property type="term" value="F:heme binding"/>
    <property type="evidence" value="ECO:0007669"/>
    <property type="project" value="InterPro"/>
</dbReference>
<dbReference type="AlphaFoldDB" id="A0A4Y7Q784"/>
<dbReference type="InterPro" id="IPR036396">
    <property type="entry name" value="Cyt_P450_sf"/>
</dbReference>
<dbReference type="Gene3D" id="1.10.630.10">
    <property type="entry name" value="Cytochrome P450"/>
    <property type="match status" value="1"/>
</dbReference>
<dbReference type="InterPro" id="IPR047146">
    <property type="entry name" value="Cyt_P450_E_CYP52_fungi"/>
</dbReference>
<gene>
    <name evidence="10" type="ORF">BD410DRAFT_768683</name>
</gene>
<dbReference type="PANTHER" id="PTHR24287">
    <property type="entry name" value="P450, PUTATIVE (EUROFUNG)-RELATED"/>
    <property type="match status" value="1"/>
</dbReference>
<dbReference type="PROSITE" id="PS00086">
    <property type="entry name" value="CYTOCHROME_P450"/>
    <property type="match status" value="1"/>
</dbReference>
<dbReference type="PANTHER" id="PTHR24287:SF1">
    <property type="entry name" value="P450, PUTATIVE (EUROFUNG)-RELATED"/>
    <property type="match status" value="1"/>
</dbReference>
<keyword evidence="11" id="KW-1185">Reference proteome</keyword>
<dbReference type="InterPro" id="IPR002401">
    <property type="entry name" value="Cyt_P450_E_grp-I"/>
</dbReference>
<dbReference type="STRING" id="50990.A0A4Y7Q784"/>
<evidence type="ECO:0000313" key="11">
    <source>
        <dbReference type="Proteomes" id="UP000294933"/>
    </source>
</evidence>
<dbReference type="InterPro" id="IPR017972">
    <property type="entry name" value="Cyt_P450_CS"/>
</dbReference>
<evidence type="ECO:0000256" key="4">
    <source>
        <dbReference type="ARBA" id="ARBA00022723"/>
    </source>
</evidence>
<dbReference type="GO" id="GO:0005506">
    <property type="term" value="F:iron ion binding"/>
    <property type="evidence" value="ECO:0007669"/>
    <property type="project" value="InterPro"/>
</dbReference>
<organism evidence="10 11">
    <name type="scientific">Rickenella mellea</name>
    <dbReference type="NCBI Taxonomy" id="50990"/>
    <lineage>
        <taxon>Eukaryota</taxon>
        <taxon>Fungi</taxon>
        <taxon>Dikarya</taxon>
        <taxon>Basidiomycota</taxon>
        <taxon>Agaricomycotina</taxon>
        <taxon>Agaricomycetes</taxon>
        <taxon>Hymenochaetales</taxon>
        <taxon>Rickenellaceae</taxon>
        <taxon>Rickenella</taxon>
    </lineage>
</organism>
<sequence length="605" mass="69337">MTVLRTRLPAMALTDTSYRAKLCLDLLKLFVPPLLVLSQILRISGVRLGYATIPASLLAIILWGTLRNIYYDIQQSRNAKRYGAKTIPRIKGKWPGNIDVLLRMMKAFKSAYVLDVYLELFKEYQSTALNTRIFWIDQIITMDEEHMKFILATGFNHFWRGYNQKRRFEFFLGNGIFNRDDEIWKMHRANARPFFAKERISDFQTFEKHTTRTIALLSAITASGKACDAQDLYARFSIDSASEYLFGENLDTLSKPLPFPGRAKLGPKGSATEDDWGTFVNAFEEAQSLVTHRARLGVFWPLMELFRDKGTKPSNDIKEWLDPLVQRAVEEKEKMRASGVASHIEDKTFLEHLADSTEDVDLIRDELLSILLASRDTTSCLLTFVTYFMAMYPDVAKRLRDEVLESHGTNTAPTYESLRSLKYMRAVLNETLRLFPPVPLNIRESRALPVAFPPSPQPVSDYVPTSSEPLYVPPETIVLFFPLLMQRNPDLWGEDADEFDPDRWLEPKRLARITSNPMMFTPFSAGPRICVGQNFAYNEASFFLVRLLQQFDTFTLTPEFQPEGSLPPPQWKSKTGRQAIEKCWPSNAMTLYAKGGLWVRFGKAS</sequence>
<evidence type="ECO:0000256" key="2">
    <source>
        <dbReference type="ARBA" id="ARBA00010617"/>
    </source>
</evidence>
<evidence type="ECO:0000256" key="7">
    <source>
        <dbReference type="ARBA" id="ARBA00023033"/>
    </source>
</evidence>
<accession>A0A4Y7Q784</accession>
<comment type="similarity">
    <text evidence="2 9">Belongs to the cytochrome P450 family.</text>
</comment>
<dbReference type="Pfam" id="PF00067">
    <property type="entry name" value="p450"/>
    <property type="match status" value="1"/>
</dbReference>
<dbReference type="SUPFAM" id="SSF48264">
    <property type="entry name" value="Cytochrome P450"/>
    <property type="match status" value="1"/>
</dbReference>
<dbReference type="PRINTS" id="PR00463">
    <property type="entry name" value="EP450I"/>
</dbReference>
<keyword evidence="5 9" id="KW-0560">Oxidoreductase</keyword>
<dbReference type="InterPro" id="IPR001128">
    <property type="entry name" value="Cyt_P450"/>
</dbReference>
<evidence type="ECO:0000256" key="3">
    <source>
        <dbReference type="ARBA" id="ARBA00022617"/>
    </source>
</evidence>
<evidence type="ECO:0000256" key="1">
    <source>
        <dbReference type="ARBA" id="ARBA00001971"/>
    </source>
</evidence>
<feature type="binding site" description="axial binding residue" evidence="8">
    <location>
        <position position="530"/>
    </location>
    <ligand>
        <name>heme</name>
        <dbReference type="ChEBI" id="CHEBI:30413"/>
    </ligand>
    <ligandPart>
        <name>Fe</name>
        <dbReference type="ChEBI" id="CHEBI:18248"/>
    </ligandPart>
</feature>
<evidence type="ECO:0000256" key="6">
    <source>
        <dbReference type="ARBA" id="ARBA00023004"/>
    </source>
</evidence>